<dbReference type="SUPFAM" id="SSF46626">
    <property type="entry name" value="Cytochrome c"/>
    <property type="match status" value="1"/>
</dbReference>
<dbReference type="GO" id="GO:0009055">
    <property type="term" value="F:electron transfer activity"/>
    <property type="evidence" value="ECO:0007669"/>
    <property type="project" value="InterPro"/>
</dbReference>
<reference evidence="1 2" key="1">
    <citation type="submission" date="2019-10" db="EMBL/GenBank/DDBJ databases">
        <authorList>
            <person name="Karimi E."/>
        </authorList>
    </citation>
    <scope>NUCLEOTIDE SEQUENCE [LARGE SCALE GENOMIC DNA]</scope>
    <source>
        <strain evidence="1">Maribacter sp. 151</strain>
    </source>
</reference>
<keyword evidence="2" id="KW-1185">Reference proteome</keyword>
<proteinExistence type="predicted"/>
<accession>A0A653QLH3</accession>
<name>A0A653QLH3_9FLAO</name>
<evidence type="ECO:0008006" key="3">
    <source>
        <dbReference type="Google" id="ProtNLM"/>
    </source>
</evidence>
<dbReference type="AlphaFoldDB" id="A0A653QLH3"/>
<dbReference type="GO" id="GO:0020037">
    <property type="term" value="F:heme binding"/>
    <property type="evidence" value="ECO:0007669"/>
    <property type="project" value="InterPro"/>
</dbReference>
<dbReference type="EMBL" id="CABWLR010000002">
    <property type="protein sequence ID" value="VXB43026.1"/>
    <property type="molecule type" value="Genomic_DNA"/>
</dbReference>
<gene>
    <name evidence="1" type="ORF">MARI151_20579</name>
</gene>
<sequence>MITLVKIILGITLSFWSVQNPKRDLVQNYVPSEPMYMILKDSTQQRAFGILADKCNVCHAQRNRGRVFTEDNMNSWTNDIYQQVFIEKRMPKGKKTKLTSQEYQDLLTWVSYTKTQNNGI</sequence>
<evidence type="ECO:0000313" key="2">
    <source>
        <dbReference type="Proteomes" id="UP000430202"/>
    </source>
</evidence>
<dbReference type="OrthoDB" id="1164702at2"/>
<dbReference type="Proteomes" id="UP000430202">
    <property type="component" value="Unassembled WGS sequence"/>
</dbReference>
<protein>
    <recommendedName>
        <fullName evidence="3">Cytochrome c domain-containing protein</fullName>
    </recommendedName>
</protein>
<evidence type="ECO:0000313" key="1">
    <source>
        <dbReference type="EMBL" id="VXB43026.1"/>
    </source>
</evidence>
<dbReference type="InterPro" id="IPR036909">
    <property type="entry name" value="Cyt_c-like_dom_sf"/>
</dbReference>
<organism evidence="1 2">
    <name type="scientific">Maribacter litoralis</name>
    <dbReference type="NCBI Taxonomy" id="2059726"/>
    <lineage>
        <taxon>Bacteria</taxon>
        <taxon>Pseudomonadati</taxon>
        <taxon>Bacteroidota</taxon>
        <taxon>Flavobacteriia</taxon>
        <taxon>Flavobacteriales</taxon>
        <taxon>Flavobacteriaceae</taxon>
        <taxon>Maribacter</taxon>
    </lineage>
</organism>